<organism evidence="2 3">
    <name type="scientific">Sporomusa ovata</name>
    <dbReference type="NCBI Taxonomy" id="2378"/>
    <lineage>
        <taxon>Bacteria</taxon>
        <taxon>Bacillati</taxon>
        <taxon>Bacillota</taxon>
        <taxon>Negativicutes</taxon>
        <taxon>Selenomonadales</taxon>
        <taxon>Sporomusaceae</taxon>
        <taxon>Sporomusa</taxon>
    </lineage>
</organism>
<protein>
    <submittedName>
        <fullName evidence="2">Type IV pilus assembly PilZ</fullName>
    </submittedName>
</protein>
<keyword evidence="3" id="KW-1185">Reference proteome</keyword>
<reference evidence="3" key="1">
    <citation type="submission" date="2015-03" db="EMBL/GenBank/DDBJ databases">
        <authorList>
            <person name="Nijsse Bart"/>
        </authorList>
    </citation>
    <scope>NUCLEOTIDE SEQUENCE [LARGE SCALE GENOMIC DNA]</scope>
</reference>
<feature type="domain" description="PilZ" evidence="1">
    <location>
        <begin position="101"/>
        <end position="205"/>
    </location>
</feature>
<dbReference type="Proteomes" id="UP000049855">
    <property type="component" value="Unassembled WGS sequence"/>
</dbReference>
<evidence type="ECO:0000313" key="2">
    <source>
        <dbReference type="EMBL" id="CQR71449.1"/>
    </source>
</evidence>
<proteinExistence type="predicted"/>
<accession>A0A0U1KWE0</accession>
<evidence type="ECO:0000313" key="3">
    <source>
        <dbReference type="Proteomes" id="UP000049855"/>
    </source>
</evidence>
<dbReference type="Pfam" id="PF07238">
    <property type="entry name" value="PilZ"/>
    <property type="match status" value="1"/>
</dbReference>
<dbReference type="GO" id="GO:0035438">
    <property type="term" value="F:cyclic-di-GMP binding"/>
    <property type="evidence" value="ECO:0007669"/>
    <property type="project" value="InterPro"/>
</dbReference>
<gene>
    <name evidence="2" type="ORF">SpAn4DRAFT_3954</name>
</gene>
<dbReference type="InterPro" id="IPR009875">
    <property type="entry name" value="PilZ_domain"/>
</dbReference>
<sequence length="220" mass="25738">MDISILSALEKIDIRYNDLETQEEIIYSSFIDSIGEKSMFILSPFREDKKMQSRIGDIIEARITAEECAYFLKAILLGYRWDVISLWEISLPIDIQRTQMREYVRLKICLEVLLEFLDEHCQRKVIKTFTKDFSAGGLQVAMPVAPPADSKVMVTLSLWEQTTLKVKGEFVRIKYPKTASQKHFASIKFCELDVKMTNKIAKYIFDKEIERRQKERSLFT</sequence>
<dbReference type="SUPFAM" id="SSF141371">
    <property type="entry name" value="PilZ domain-like"/>
    <property type="match status" value="1"/>
</dbReference>
<dbReference type="EMBL" id="CTRP01000004">
    <property type="protein sequence ID" value="CQR71449.1"/>
    <property type="molecule type" value="Genomic_DNA"/>
</dbReference>
<dbReference type="AlphaFoldDB" id="A0A0U1KWE0"/>
<dbReference type="RefSeq" id="WP_021167546.1">
    <property type="nucleotide sequence ID" value="NZ_CTRP01000004.1"/>
</dbReference>
<dbReference type="Gene3D" id="2.40.10.220">
    <property type="entry name" value="predicted glycosyltransferase like domains"/>
    <property type="match status" value="1"/>
</dbReference>
<name>A0A0U1KWE0_9FIRM</name>
<evidence type="ECO:0000259" key="1">
    <source>
        <dbReference type="Pfam" id="PF07238"/>
    </source>
</evidence>